<dbReference type="Pfam" id="PF13599">
    <property type="entry name" value="Pentapeptide_4"/>
    <property type="match status" value="1"/>
</dbReference>
<evidence type="ECO:0000313" key="1">
    <source>
        <dbReference type="EMBL" id="MDT2810183.1"/>
    </source>
</evidence>
<gene>
    <name evidence="1" type="ORF">P7H43_06785</name>
</gene>
<dbReference type="Proteomes" id="UP001256711">
    <property type="component" value="Unassembled WGS sequence"/>
</dbReference>
<proteinExistence type="predicted"/>
<accession>A0AAW8TV75</accession>
<evidence type="ECO:0000313" key="2">
    <source>
        <dbReference type="Proteomes" id="UP001256711"/>
    </source>
</evidence>
<dbReference type="InterPro" id="IPR001646">
    <property type="entry name" value="5peptide_repeat"/>
</dbReference>
<sequence length="210" mass="24162">MKKPPRIIPPQLDALTPGDLFLDDEAFYQDLFFQDSNQSYLTCRNLVLRQCHLEKVTLLHNRLERFEASNTLWEKCDLSNSELFGASLHQVNFRQCKLTGTNFAESYLRDVTFEDCMLDYGTFANADFKNVRFANCRLKEAEFYDLTWKNLQLKENDLQGTNWLHTSLKGLDFTSNPFEKIGLSPDQLRGLKVDPAQALVIAANLGVIIE</sequence>
<reference evidence="1" key="1">
    <citation type="submission" date="2023-03" db="EMBL/GenBank/DDBJ databases">
        <authorList>
            <person name="Shen W."/>
            <person name="Cai J."/>
        </authorList>
    </citation>
    <scope>NUCLEOTIDE SEQUENCE</scope>
    <source>
        <strain evidence="1">B226-2</strain>
    </source>
</reference>
<organism evidence="1 2">
    <name type="scientific">Enterococcus asini</name>
    <dbReference type="NCBI Taxonomy" id="57732"/>
    <lineage>
        <taxon>Bacteria</taxon>
        <taxon>Bacillati</taxon>
        <taxon>Bacillota</taxon>
        <taxon>Bacilli</taxon>
        <taxon>Lactobacillales</taxon>
        <taxon>Enterococcaceae</taxon>
        <taxon>Enterococcus</taxon>
    </lineage>
</organism>
<name>A0AAW8TV75_9ENTE</name>
<dbReference type="EMBL" id="JARQBJ010000003">
    <property type="protein sequence ID" value="MDT2810183.1"/>
    <property type="molecule type" value="Genomic_DNA"/>
</dbReference>
<protein>
    <submittedName>
        <fullName evidence="1">Pentapeptide repeat-containing protein</fullName>
    </submittedName>
</protein>
<comment type="caution">
    <text evidence="1">The sequence shown here is derived from an EMBL/GenBank/DDBJ whole genome shotgun (WGS) entry which is preliminary data.</text>
</comment>
<dbReference type="PANTHER" id="PTHR42999">
    <property type="entry name" value="ANTIBIOTIC RESISTANCE PROTEIN MCBG"/>
    <property type="match status" value="1"/>
</dbReference>
<dbReference type="Gene3D" id="2.160.20.80">
    <property type="entry name" value="E3 ubiquitin-protein ligase SopA"/>
    <property type="match status" value="1"/>
</dbReference>
<dbReference type="SUPFAM" id="SSF141571">
    <property type="entry name" value="Pentapeptide repeat-like"/>
    <property type="match status" value="1"/>
</dbReference>
<dbReference type="InterPro" id="IPR052949">
    <property type="entry name" value="PA_immunity-related"/>
</dbReference>
<dbReference type="AlphaFoldDB" id="A0AAW8TV75"/>
<dbReference type="PANTHER" id="PTHR42999:SF1">
    <property type="entry name" value="PENTAPEPTIDE REPEAT-CONTAINING PROTEIN"/>
    <property type="match status" value="1"/>
</dbReference>